<dbReference type="AlphaFoldDB" id="A0A212LQH9"/>
<sequence length="122" mass="13874">MLTPDEYGAYKGRQRRNDDSRKQFLAVARLEKIGSIASDAQISDEVAAVTQNRPAPIELVKYNRELFDRIADDARMDAIRASAPKLFAYLGDPDGAAIPRDDFWVGDSVRETHFMGSWRQRR</sequence>
<accession>A0A212LQH9</accession>
<proteinExistence type="predicted"/>
<protein>
    <submittedName>
        <fullName evidence="1">Uncharacterized protein</fullName>
    </submittedName>
</protein>
<reference evidence="1" key="1">
    <citation type="submission" date="2016-08" db="EMBL/GenBank/DDBJ databases">
        <authorList>
            <person name="Seilhamer J.J."/>
        </authorList>
    </citation>
    <scope>NUCLEOTIDE SEQUENCE</scope>
    <source>
        <strain evidence="1">86</strain>
    </source>
</reference>
<dbReference type="EMBL" id="FMJD01000013">
    <property type="protein sequence ID" value="SCM79766.1"/>
    <property type="molecule type" value="Genomic_DNA"/>
</dbReference>
<gene>
    <name evidence="1" type="ORF">KL86PLE_90628</name>
</gene>
<organism evidence="1">
    <name type="scientific">uncultured Pleomorphomonas sp</name>
    <dbReference type="NCBI Taxonomy" id="442121"/>
    <lineage>
        <taxon>Bacteria</taxon>
        <taxon>Pseudomonadati</taxon>
        <taxon>Pseudomonadota</taxon>
        <taxon>Alphaproteobacteria</taxon>
        <taxon>Hyphomicrobiales</taxon>
        <taxon>Pleomorphomonadaceae</taxon>
        <taxon>Pleomorphomonas</taxon>
        <taxon>environmental samples</taxon>
    </lineage>
</organism>
<evidence type="ECO:0000313" key="1">
    <source>
        <dbReference type="EMBL" id="SCM79766.1"/>
    </source>
</evidence>
<name>A0A212LQH9_9HYPH</name>
<dbReference type="RefSeq" id="WP_288198736.1">
    <property type="nucleotide sequence ID" value="NZ_LT608334.1"/>
</dbReference>